<organism evidence="2 3">
    <name type="scientific">Terrimonas rubra</name>
    <dbReference type="NCBI Taxonomy" id="1035890"/>
    <lineage>
        <taxon>Bacteria</taxon>
        <taxon>Pseudomonadati</taxon>
        <taxon>Bacteroidota</taxon>
        <taxon>Chitinophagia</taxon>
        <taxon>Chitinophagales</taxon>
        <taxon>Chitinophagaceae</taxon>
        <taxon>Terrimonas</taxon>
    </lineage>
</organism>
<dbReference type="Proteomes" id="UP001597511">
    <property type="component" value="Unassembled WGS sequence"/>
</dbReference>
<name>A0ABW6A4T7_9BACT</name>
<dbReference type="EMBL" id="JBHUOZ010000001">
    <property type="protein sequence ID" value="MFD2919495.1"/>
    <property type="molecule type" value="Genomic_DNA"/>
</dbReference>
<evidence type="ECO:0000256" key="1">
    <source>
        <dbReference type="SAM" id="SignalP"/>
    </source>
</evidence>
<feature type="signal peptide" evidence="1">
    <location>
        <begin position="1"/>
        <end position="22"/>
    </location>
</feature>
<evidence type="ECO:0000313" key="2">
    <source>
        <dbReference type="EMBL" id="MFD2919495.1"/>
    </source>
</evidence>
<dbReference type="RefSeq" id="WP_386096737.1">
    <property type="nucleotide sequence ID" value="NZ_JBHUOZ010000001.1"/>
</dbReference>
<keyword evidence="3" id="KW-1185">Reference proteome</keyword>
<dbReference type="SUPFAM" id="SSF55486">
    <property type="entry name" value="Metalloproteases ('zincins'), catalytic domain"/>
    <property type="match status" value="1"/>
</dbReference>
<dbReference type="Pfam" id="PF19527">
    <property type="entry name" value="DUF6055"/>
    <property type="match status" value="1"/>
</dbReference>
<dbReference type="InterPro" id="IPR045690">
    <property type="entry name" value="DUF6055"/>
</dbReference>
<keyword evidence="1" id="KW-0732">Signal</keyword>
<evidence type="ECO:0000313" key="3">
    <source>
        <dbReference type="Proteomes" id="UP001597511"/>
    </source>
</evidence>
<protein>
    <submittedName>
        <fullName evidence="2">DUF6055 domain-containing protein</fullName>
    </submittedName>
</protein>
<accession>A0ABW6A4T7</accession>
<gene>
    <name evidence="2" type="ORF">ACFS6H_07255</name>
</gene>
<feature type="chain" id="PRO_5047266847" evidence="1">
    <location>
        <begin position="23"/>
        <end position="454"/>
    </location>
</feature>
<sequence length="454" mass="52162">MRYNKSPLFFLLLFCALLPLTAAMGNDSILINKGTVLKPGKEVYLPAKVWRVPDNNNYDSDTSEYSHKRKVEGENIVIFWAKEFGDDPMKNENVAKRFDVHEALKECERFYDFYVNKLKIVQKGKSLTDKYKTLFYVIGGEEQTAFGGGAENKIGILWTPAVRMSKAPYGALAHELGHAFQYLASNDNGTGFGGAIMEMSAQYLLWQVYPEWMTFENYHLVSFMKKNHYAFLHPTNMYHTPYVIEYWSNKHGIEFFGKMLREVKKGEDPVMTYQRITNITQEQFNDEIFDAAQRFMTWDMPRIEKVAAKYANQHHTNFKPAEDGWYKVDAANCPQNYGYNGIKLQVPAKPGTVELAFKGIVGDTAYRNIKADKAGWRYGFVAVKKDGSREYGKMQHKAEGKATFKVPKDTQYLWLVVSGAPKEHWKVSGKDENNEQWAYQVKFKGTDLANPAQQ</sequence>
<proteinExistence type="predicted"/>
<reference evidence="3" key="1">
    <citation type="journal article" date="2019" name="Int. J. Syst. Evol. Microbiol.">
        <title>The Global Catalogue of Microorganisms (GCM) 10K type strain sequencing project: providing services to taxonomists for standard genome sequencing and annotation.</title>
        <authorList>
            <consortium name="The Broad Institute Genomics Platform"/>
            <consortium name="The Broad Institute Genome Sequencing Center for Infectious Disease"/>
            <person name="Wu L."/>
            <person name="Ma J."/>
        </authorList>
    </citation>
    <scope>NUCLEOTIDE SEQUENCE [LARGE SCALE GENOMIC DNA]</scope>
    <source>
        <strain evidence="3">KCTC 23299</strain>
    </source>
</reference>
<comment type="caution">
    <text evidence="2">The sequence shown here is derived from an EMBL/GenBank/DDBJ whole genome shotgun (WGS) entry which is preliminary data.</text>
</comment>